<protein>
    <submittedName>
        <fullName evidence="1">Uncharacterized protein</fullName>
    </submittedName>
</protein>
<sequence>RPEECDSRRVRSSTKTSPLSYQWQVFRCSAASAKRSNFKTKQLVRPVRSPRVFNVFGWFDQYRASGMRLPSRLQSSSGAFVEIGLDGKNGRSENFETKCRWWSMIGCDNGNEYL</sequence>
<keyword evidence="2" id="KW-1185">Reference proteome</keyword>
<feature type="non-terminal residue" evidence="1">
    <location>
        <position position="1"/>
    </location>
</feature>
<proteinExistence type="predicted"/>
<evidence type="ECO:0000313" key="1">
    <source>
        <dbReference type="EMBL" id="GBP15029.1"/>
    </source>
</evidence>
<gene>
    <name evidence="1" type="ORF">EVAR_91949_1</name>
</gene>
<reference evidence="1 2" key="1">
    <citation type="journal article" date="2019" name="Commun. Biol.">
        <title>The bagworm genome reveals a unique fibroin gene that provides high tensile strength.</title>
        <authorList>
            <person name="Kono N."/>
            <person name="Nakamura H."/>
            <person name="Ohtoshi R."/>
            <person name="Tomita M."/>
            <person name="Numata K."/>
            <person name="Arakawa K."/>
        </authorList>
    </citation>
    <scope>NUCLEOTIDE SEQUENCE [LARGE SCALE GENOMIC DNA]</scope>
</reference>
<evidence type="ECO:0000313" key="2">
    <source>
        <dbReference type="Proteomes" id="UP000299102"/>
    </source>
</evidence>
<comment type="caution">
    <text evidence="1">The sequence shown here is derived from an EMBL/GenBank/DDBJ whole genome shotgun (WGS) entry which is preliminary data.</text>
</comment>
<organism evidence="1 2">
    <name type="scientific">Eumeta variegata</name>
    <name type="common">Bagworm moth</name>
    <name type="synonym">Eumeta japonica</name>
    <dbReference type="NCBI Taxonomy" id="151549"/>
    <lineage>
        <taxon>Eukaryota</taxon>
        <taxon>Metazoa</taxon>
        <taxon>Ecdysozoa</taxon>
        <taxon>Arthropoda</taxon>
        <taxon>Hexapoda</taxon>
        <taxon>Insecta</taxon>
        <taxon>Pterygota</taxon>
        <taxon>Neoptera</taxon>
        <taxon>Endopterygota</taxon>
        <taxon>Lepidoptera</taxon>
        <taxon>Glossata</taxon>
        <taxon>Ditrysia</taxon>
        <taxon>Tineoidea</taxon>
        <taxon>Psychidae</taxon>
        <taxon>Oiketicinae</taxon>
        <taxon>Eumeta</taxon>
    </lineage>
</organism>
<name>A0A4C1TKC4_EUMVA</name>
<accession>A0A4C1TKC4</accession>
<dbReference type="EMBL" id="BGZK01005676">
    <property type="protein sequence ID" value="GBP15029.1"/>
    <property type="molecule type" value="Genomic_DNA"/>
</dbReference>
<dbReference type="Proteomes" id="UP000299102">
    <property type="component" value="Unassembled WGS sequence"/>
</dbReference>
<dbReference type="AlphaFoldDB" id="A0A4C1TKC4"/>